<sequence>MDKIAVVILNWNGVKLLEQFLPSVIQFSEGASIYVADNDSTDNSVDFVTENFPTVKIVKNSENHGFAKGYNDALKHIDAEIFALVNSDIEVTENWLKPIIETFDTENQTAIIQPKILDFKNKEYFEYAGAAGGFIDKFGYPFCRGRIFETIEKDNGQFDDNIEIFWASGACFFIRKKVFQELGGFDESFFAHQEEIDLCWRASNEGHIIKYNCKSVVYHVGGATLQQGNPKKTYLNFRNSLLMMVKNLPRRRLFFVIFFRMILDGIAGIRFLTQGKVGHTFAILKAHFSFYCLSLKYIGKRKDFQIQQYYMVKSIVFLYYIRKLTLFKEIFNSIQNIKN</sequence>
<keyword evidence="3 6" id="KW-0808">Transferase</keyword>
<dbReference type="AlphaFoldDB" id="A0A344LV46"/>
<organism evidence="6 7">
    <name type="scientific">Flavobacterium fluviale</name>
    <dbReference type="NCBI Taxonomy" id="2249356"/>
    <lineage>
        <taxon>Bacteria</taxon>
        <taxon>Pseudomonadati</taxon>
        <taxon>Bacteroidota</taxon>
        <taxon>Flavobacteriia</taxon>
        <taxon>Flavobacteriales</taxon>
        <taxon>Flavobacteriaceae</taxon>
        <taxon>Flavobacterium</taxon>
    </lineage>
</organism>
<feature type="transmembrane region" description="Helical" evidence="4">
    <location>
        <begin position="253"/>
        <end position="272"/>
    </location>
</feature>
<dbReference type="Pfam" id="PF00535">
    <property type="entry name" value="Glycos_transf_2"/>
    <property type="match status" value="1"/>
</dbReference>
<reference evidence="6 7" key="1">
    <citation type="submission" date="2018-06" db="EMBL/GenBank/DDBJ databases">
        <title>Genome sequencing of Flavobacterium.</title>
        <authorList>
            <person name="Baek M.-G."/>
            <person name="Yi H."/>
        </authorList>
    </citation>
    <scope>NUCLEOTIDE SEQUENCE [LARGE SCALE GENOMIC DNA]</scope>
    <source>
        <strain evidence="6 7">HYN0086</strain>
    </source>
</reference>
<dbReference type="SUPFAM" id="SSF53448">
    <property type="entry name" value="Nucleotide-diphospho-sugar transferases"/>
    <property type="match status" value="1"/>
</dbReference>
<dbReference type="InterPro" id="IPR029044">
    <property type="entry name" value="Nucleotide-diphossugar_trans"/>
</dbReference>
<accession>A0A344LV46</accession>
<evidence type="ECO:0000256" key="4">
    <source>
        <dbReference type="SAM" id="Phobius"/>
    </source>
</evidence>
<feature type="transmembrane region" description="Helical" evidence="4">
    <location>
        <begin position="278"/>
        <end position="298"/>
    </location>
</feature>
<evidence type="ECO:0000313" key="7">
    <source>
        <dbReference type="Proteomes" id="UP000251561"/>
    </source>
</evidence>
<comment type="similarity">
    <text evidence="1">Belongs to the glycosyltransferase 2 family.</text>
</comment>
<name>A0A344LV46_9FLAO</name>
<dbReference type="OrthoDB" id="9771846at2"/>
<dbReference type="GO" id="GO:0016757">
    <property type="term" value="F:glycosyltransferase activity"/>
    <property type="evidence" value="ECO:0007669"/>
    <property type="project" value="UniProtKB-KW"/>
</dbReference>
<dbReference type="PANTHER" id="PTHR43179">
    <property type="entry name" value="RHAMNOSYLTRANSFERASE WBBL"/>
    <property type="match status" value="1"/>
</dbReference>
<dbReference type="Proteomes" id="UP000251561">
    <property type="component" value="Chromosome"/>
</dbReference>
<feature type="domain" description="Glycosyltransferase 2-like" evidence="5">
    <location>
        <begin position="6"/>
        <end position="182"/>
    </location>
</feature>
<dbReference type="EMBL" id="CP030261">
    <property type="protein sequence ID" value="AXB57788.1"/>
    <property type="molecule type" value="Genomic_DNA"/>
</dbReference>
<protein>
    <submittedName>
        <fullName evidence="6">Glycosyltransferase family 2 protein</fullName>
    </submittedName>
</protein>
<evidence type="ECO:0000256" key="3">
    <source>
        <dbReference type="ARBA" id="ARBA00022679"/>
    </source>
</evidence>
<keyword evidence="7" id="KW-1185">Reference proteome</keyword>
<keyword evidence="4" id="KW-1133">Transmembrane helix</keyword>
<evidence type="ECO:0000256" key="2">
    <source>
        <dbReference type="ARBA" id="ARBA00022676"/>
    </source>
</evidence>
<dbReference type="Gene3D" id="3.90.550.10">
    <property type="entry name" value="Spore Coat Polysaccharide Biosynthesis Protein SpsA, Chain A"/>
    <property type="match status" value="1"/>
</dbReference>
<keyword evidence="4" id="KW-0472">Membrane</keyword>
<dbReference type="KEGG" id="ffl:HYN86_14760"/>
<keyword evidence="4" id="KW-0812">Transmembrane</keyword>
<keyword evidence="2" id="KW-0328">Glycosyltransferase</keyword>
<evidence type="ECO:0000259" key="5">
    <source>
        <dbReference type="Pfam" id="PF00535"/>
    </source>
</evidence>
<dbReference type="InterPro" id="IPR001173">
    <property type="entry name" value="Glyco_trans_2-like"/>
</dbReference>
<dbReference type="RefSeq" id="WP_113678731.1">
    <property type="nucleotide sequence ID" value="NZ_CP030261.1"/>
</dbReference>
<evidence type="ECO:0000313" key="6">
    <source>
        <dbReference type="EMBL" id="AXB57788.1"/>
    </source>
</evidence>
<proteinExistence type="inferred from homology"/>
<dbReference type="CDD" id="cd04186">
    <property type="entry name" value="GT_2_like_c"/>
    <property type="match status" value="1"/>
</dbReference>
<gene>
    <name evidence="6" type="ORF">HYN86_14760</name>
</gene>
<dbReference type="PANTHER" id="PTHR43179:SF12">
    <property type="entry name" value="GALACTOFURANOSYLTRANSFERASE GLFT2"/>
    <property type="match status" value="1"/>
</dbReference>
<evidence type="ECO:0000256" key="1">
    <source>
        <dbReference type="ARBA" id="ARBA00006739"/>
    </source>
</evidence>